<dbReference type="Proteomes" id="UP001314170">
    <property type="component" value="Unassembled WGS sequence"/>
</dbReference>
<dbReference type="CDD" id="cd00265">
    <property type="entry name" value="MADS_MEF2_like"/>
    <property type="match status" value="1"/>
</dbReference>
<accession>A0AAV1SR03</accession>
<dbReference type="Gene3D" id="3.40.1810.10">
    <property type="entry name" value="Transcription factor, MADS-box"/>
    <property type="match status" value="1"/>
</dbReference>
<evidence type="ECO:0000259" key="7">
    <source>
        <dbReference type="PROSITE" id="PS50066"/>
    </source>
</evidence>
<dbReference type="PANTHER" id="PTHR11945">
    <property type="entry name" value="MADS BOX PROTEIN"/>
    <property type="match status" value="1"/>
</dbReference>
<dbReference type="GO" id="GO:0000981">
    <property type="term" value="F:DNA-binding transcription factor activity, RNA polymerase II-specific"/>
    <property type="evidence" value="ECO:0007669"/>
    <property type="project" value="TreeGrafter"/>
</dbReference>
<evidence type="ECO:0000256" key="6">
    <source>
        <dbReference type="SAM" id="Coils"/>
    </source>
</evidence>
<feature type="coiled-coil region" evidence="6">
    <location>
        <begin position="101"/>
        <end position="166"/>
    </location>
</feature>
<comment type="subcellular location">
    <subcellularLocation>
        <location evidence="1">Nucleus</location>
    </subcellularLocation>
</comment>
<name>A0AAV1SR03_9ROSI</name>
<dbReference type="GO" id="GO:0045944">
    <property type="term" value="P:positive regulation of transcription by RNA polymerase II"/>
    <property type="evidence" value="ECO:0007669"/>
    <property type="project" value="InterPro"/>
</dbReference>
<keyword evidence="2" id="KW-0805">Transcription regulation</keyword>
<dbReference type="PRINTS" id="PR00404">
    <property type="entry name" value="MADSDOMAIN"/>
</dbReference>
<gene>
    <name evidence="8" type="ORF">DCAF_LOCUS25526</name>
</gene>
<feature type="domain" description="MADS-box" evidence="7">
    <location>
        <begin position="6"/>
        <end position="66"/>
    </location>
</feature>
<dbReference type="Pfam" id="PF00319">
    <property type="entry name" value="SRF-TF"/>
    <property type="match status" value="1"/>
</dbReference>
<dbReference type="Gene3D" id="6.10.140.920">
    <property type="match status" value="1"/>
</dbReference>
<keyword evidence="4" id="KW-0804">Transcription</keyword>
<evidence type="ECO:0000313" key="8">
    <source>
        <dbReference type="EMBL" id="CAK7355160.1"/>
    </source>
</evidence>
<dbReference type="EMBL" id="CAWUPB010001195">
    <property type="protein sequence ID" value="CAK7355160.1"/>
    <property type="molecule type" value="Genomic_DNA"/>
</dbReference>
<proteinExistence type="predicted"/>
<keyword evidence="6" id="KW-0175">Coiled coil</keyword>
<dbReference type="SMART" id="SM00432">
    <property type="entry name" value="MADS"/>
    <property type="match status" value="1"/>
</dbReference>
<dbReference type="PROSITE" id="PS50066">
    <property type="entry name" value="MADS_BOX_2"/>
    <property type="match status" value="1"/>
</dbReference>
<keyword evidence="9" id="KW-1185">Reference proteome</keyword>
<sequence>MVRKSKGRQKLQMVKIPSESHLMVTFSKRRSGIFRKASELSTLCGAEVAIVVFSPGKKVFSFGHPSVENVTERFLSGIHPQNPSAFQRIEGHRNAMVCQLNMQLTQVLEQLEIEKKRGQELDRLRKDSQILNWWENPIGELDMAQLEQLKASLEELKHDVARQAERNLIQNSKPPQPLMTQNTSSNGILPFDNWRSGFNTNNMAMAPLNTNTNTNMTSPPLPYNSNMSVAPYGYNPGYGNGNLGYGNGILGYGNGFF</sequence>
<dbReference type="InterPro" id="IPR036879">
    <property type="entry name" value="TF_MADSbox_sf"/>
</dbReference>
<dbReference type="GO" id="GO:0005634">
    <property type="term" value="C:nucleus"/>
    <property type="evidence" value="ECO:0007669"/>
    <property type="project" value="UniProtKB-SubCell"/>
</dbReference>
<evidence type="ECO:0000256" key="3">
    <source>
        <dbReference type="ARBA" id="ARBA00023125"/>
    </source>
</evidence>
<dbReference type="InterPro" id="IPR002100">
    <property type="entry name" value="TF_MADSbox"/>
</dbReference>
<dbReference type="PANTHER" id="PTHR11945:SF776">
    <property type="entry name" value="AGAMOUS-LIKE 50-RELATED"/>
    <property type="match status" value="1"/>
</dbReference>
<reference evidence="8 9" key="1">
    <citation type="submission" date="2024-01" db="EMBL/GenBank/DDBJ databases">
        <authorList>
            <person name="Waweru B."/>
        </authorList>
    </citation>
    <scope>NUCLEOTIDE SEQUENCE [LARGE SCALE GENOMIC DNA]</scope>
</reference>
<comment type="caution">
    <text evidence="8">The sequence shown here is derived from an EMBL/GenBank/DDBJ whole genome shotgun (WGS) entry which is preliminary data.</text>
</comment>
<evidence type="ECO:0000256" key="4">
    <source>
        <dbReference type="ARBA" id="ARBA00023163"/>
    </source>
</evidence>
<keyword evidence="3" id="KW-0238">DNA-binding</keyword>
<protein>
    <recommendedName>
        <fullName evidence="7">MADS-box domain-containing protein</fullName>
    </recommendedName>
</protein>
<dbReference type="FunFam" id="3.40.1810.10:FF:000006">
    <property type="entry name" value="Agamous-like MADS-box protein AGL62"/>
    <property type="match status" value="1"/>
</dbReference>
<keyword evidence="5" id="KW-0539">Nucleus</keyword>
<evidence type="ECO:0000313" key="9">
    <source>
        <dbReference type="Proteomes" id="UP001314170"/>
    </source>
</evidence>
<evidence type="ECO:0000256" key="2">
    <source>
        <dbReference type="ARBA" id="ARBA00023015"/>
    </source>
</evidence>
<dbReference type="GO" id="GO:0000978">
    <property type="term" value="F:RNA polymerase II cis-regulatory region sequence-specific DNA binding"/>
    <property type="evidence" value="ECO:0007669"/>
    <property type="project" value="TreeGrafter"/>
</dbReference>
<evidence type="ECO:0000256" key="5">
    <source>
        <dbReference type="ARBA" id="ARBA00023242"/>
    </source>
</evidence>
<organism evidence="8 9">
    <name type="scientific">Dovyalis caffra</name>
    <dbReference type="NCBI Taxonomy" id="77055"/>
    <lineage>
        <taxon>Eukaryota</taxon>
        <taxon>Viridiplantae</taxon>
        <taxon>Streptophyta</taxon>
        <taxon>Embryophyta</taxon>
        <taxon>Tracheophyta</taxon>
        <taxon>Spermatophyta</taxon>
        <taxon>Magnoliopsida</taxon>
        <taxon>eudicotyledons</taxon>
        <taxon>Gunneridae</taxon>
        <taxon>Pentapetalae</taxon>
        <taxon>rosids</taxon>
        <taxon>fabids</taxon>
        <taxon>Malpighiales</taxon>
        <taxon>Salicaceae</taxon>
        <taxon>Flacourtieae</taxon>
        <taxon>Dovyalis</taxon>
    </lineage>
</organism>
<dbReference type="SUPFAM" id="SSF55455">
    <property type="entry name" value="SRF-like"/>
    <property type="match status" value="1"/>
</dbReference>
<dbReference type="GO" id="GO:0046983">
    <property type="term" value="F:protein dimerization activity"/>
    <property type="evidence" value="ECO:0007669"/>
    <property type="project" value="InterPro"/>
</dbReference>
<evidence type="ECO:0000256" key="1">
    <source>
        <dbReference type="ARBA" id="ARBA00004123"/>
    </source>
</evidence>
<dbReference type="InterPro" id="IPR033896">
    <property type="entry name" value="MEF2-like_N"/>
</dbReference>
<dbReference type="AlphaFoldDB" id="A0AAV1SR03"/>